<name>A0A2A4MS80_9GAMM</name>
<reference evidence="2" key="1">
    <citation type="submission" date="2017-08" db="EMBL/GenBank/DDBJ databases">
        <title>A dynamic microbial community with high functional redundancy inhabits the cold, oxic subseafloor aquifer.</title>
        <authorList>
            <person name="Tully B.J."/>
            <person name="Wheat C.G."/>
            <person name="Glazer B.T."/>
            <person name="Huber J.A."/>
        </authorList>
    </citation>
    <scope>NUCLEOTIDE SEQUENCE [LARGE SCALE GENOMIC DNA]</scope>
</reference>
<dbReference type="Proteomes" id="UP000218172">
    <property type="component" value="Unassembled WGS sequence"/>
</dbReference>
<dbReference type="EMBL" id="NVQR01000033">
    <property type="protein sequence ID" value="PCH62783.1"/>
    <property type="molecule type" value="Genomic_DNA"/>
</dbReference>
<organism evidence="1 2">
    <name type="scientific">SAR86 cluster bacterium</name>
    <dbReference type="NCBI Taxonomy" id="2030880"/>
    <lineage>
        <taxon>Bacteria</taxon>
        <taxon>Pseudomonadati</taxon>
        <taxon>Pseudomonadota</taxon>
        <taxon>Gammaproteobacteria</taxon>
        <taxon>SAR86 cluster</taxon>
    </lineage>
</organism>
<gene>
    <name evidence="1" type="ORF">COC19_02350</name>
</gene>
<dbReference type="AlphaFoldDB" id="A0A2A4MS80"/>
<accession>A0A2A4MS80</accession>
<protein>
    <submittedName>
        <fullName evidence="1">Uncharacterized protein</fullName>
    </submittedName>
</protein>
<sequence length="182" mass="19834">MNIFKIALQVVGFVVLIGAVAIGTLRIQRSSADGATVVFPGGEMVAGELHTGPEPDWSFTDDIPTIELQLNNPMSTRRIFILESEGKIYVVSGYMKSFLGKIWKQWAFDADAGNDQGVLRVNNVRYPRQLVRVKEGDVLNGVSAKLLAKYNGVPTPVSAEAIATARAGIEDGNSWIFELVPR</sequence>
<proteinExistence type="predicted"/>
<comment type="caution">
    <text evidence="1">The sequence shown here is derived from an EMBL/GenBank/DDBJ whole genome shotgun (WGS) entry which is preliminary data.</text>
</comment>
<evidence type="ECO:0000313" key="1">
    <source>
        <dbReference type="EMBL" id="PCH62783.1"/>
    </source>
</evidence>
<evidence type="ECO:0000313" key="2">
    <source>
        <dbReference type="Proteomes" id="UP000218172"/>
    </source>
</evidence>